<dbReference type="Pfam" id="PF18780">
    <property type="entry name" value="HNH_repeat"/>
    <property type="match status" value="2"/>
</dbReference>
<dbReference type="Proteomes" id="UP000315647">
    <property type="component" value="Chromosome"/>
</dbReference>
<reference evidence="1 2" key="1">
    <citation type="submission" date="2019-03" db="EMBL/GenBank/DDBJ databases">
        <title>Deep-cultivation of Planctomycetes and their phenomic and genomic characterization uncovers novel biology.</title>
        <authorList>
            <person name="Wiegand S."/>
            <person name="Jogler M."/>
            <person name="Boedeker C."/>
            <person name="Pinto D."/>
            <person name="Vollmers J."/>
            <person name="Rivas-Marin E."/>
            <person name="Kohn T."/>
            <person name="Peeters S.H."/>
            <person name="Heuer A."/>
            <person name="Rast P."/>
            <person name="Oberbeckmann S."/>
            <person name="Bunk B."/>
            <person name="Jeske O."/>
            <person name="Meyerdierks A."/>
            <person name="Storesund J.E."/>
            <person name="Kallscheuer N."/>
            <person name="Luecker S."/>
            <person name="Lage O.M."/>
            <person name="Pohl T."/>
            <person name="Merkel B.J."/>
            <person name="Hornburger P."/>
            <person name="Mueller R.-W."/>
            <person name="Bruemmer F."/>
            <person name="Labrenz M."/>
            <person name="Spormann A.M."/>
            <person name="Op den Camp H."/>
            <person name="Overmann J."/>
            <person name="Amann R."/>
            <person name="Jetten M.S.M."/>
            <person name="Mascher T."/>
            <person name="Medema M.H."/>
            <person name="Devos D.P."/>
            <person name="Kaster A.-K."/>
            <person name="Ovreas L."/>
            <person name="Rohde M."/>
            <person name="Galperin M.Y."/>
            <person name="Jogler C."/>
        </authorList>
    </citation>
    <scope>NUCLEOTIDE SEQUENCE [LARGE SCALE GENOMIC DNA]</scope>
    <source>
        <strain evidence="1 2">Enr10</strain>
    </source>
</reference>
<dbReference type="EMBL" id="CP037421">
    <property type="protein sequence ID" value="QDT26819.1"/>
    <property type="molecule type" value="Genomic_DNA"/>
</dbReference>
<organism evidence="1 2">
    <name type="scientific">Gimesia panareensis</name>
    <dbReference type="NCBI Taxonomy" id="2527978"/>
    <lineage>
        <taxon>Bacteria</taxon>
        <taxon>Pseudomonadati</taxon>
        <taxon>Planctomycetota</taxon>
        <taxon>Planctomycetia</taxon>
        <taxon>Planctomycetales</taxon>
        <taxon>Planctomycetaceae</taxon>
        <taxon>Gimesia</taxon>
    </lineage>
</organism>
<evidence type="ECO:0000313" key="2">
    <source>
        <dbReference type="Proteomes" id="UP000315647"/>
    </source>
</evidence>
<proteinExistence type="predicted"/>
<keyword evidence="2" id="KW-1185">Reference proteome</keyword>
<sequence length="133" mass="15266">MDPEYSDKQKVIIEEIKRIAKKLGVEQLSMHDFDQHHRVSALTTVANHFGTWNEAIEAAGLIPYAPGASIHGPIFSDDELLFEIIRLHQQFGRPPSDRRMNSHGKFSAKPYVDRWGTFTKAREVAYEKYGRPE</sequence>
<dbReference type="AlphaFoldDB" id="A0A517Q5B9"/>
<dbReference type="InterPro" id="IPR041025">
    <property type="entry name" value="HNH_repeat"/>
</dbReference>
<protein>
    <submittedName>
        <fullName evidence="1">Uncharacterized protein</fullName>
    </submittedName>
</protein>
<accession>A0A517Q5B9</accession>
<name>A0A517Q5B9_9PLAN</name>
<gene>
    <name evidence="1" type="ORF">Enr10x_21290</name>
</gene>
<dbReference type="RefSeq" id="WP_145448982.1">
    <property type="nucleotide sequence ID" value="NZ_CP037421.1"/>
</dbReference>
<evidence type="ECO:0000313" key="1">
    <source>
        <dbReference type="EMBL" id="QDT26819.1"/>
    </source>
</evidence>